<feature type="region of interest" description="Disordered" evidence="3">
    <location>
        <begin position="978"/>
        <end position="1006"/>
    </location>
</feature>
<feature type="region of interest" description="Disordered" evidence="3">
    <location>
        <begin position="214"/>
        <end position="233"/>
    </location>
</feature>
<evidence type="ECO:0000313" key="4">
    <source>
        <dbReference type="EMBL" id="KXF77164.1"/>
    </source>
</evidence>
<dbReference type="InterPro" id="IPR000026">
    <property type="entry name" value="N1-like"/>
</dbReference>
<evidence type="ECO:0000256" key="3">
    <source>
        <dbReference type="SAM" id="MobiDB-lite"/>
    </source>
</evidence>
<name>A0A135HVG5_9HYPH</name>
<evidence type="ECO:0000256" key="2">
    <source>
        <dbReference type="ARBA" id="ARBA00022801"/>
    </source>
</evidence>
<feature type="region of interest" description="Disordered" evidence="3">
    <location>
        <begin position="671"/>
        <end position="710"/>
    </location>
</feature>
<feature type="compositionally biased region" description="Polar residues" evidence="3">
    <location>
        <begin position="73"/>
        <end position="85"/>
    </location>
</feature>
<feature type="compositionally biased region" description="Polar residues" evidence="3">
    <location>
        <begin position="675"/>
        <end position="691"/>
    </location>
</feature>
<comment type="caution">
    <text evidence="4">The sequence shown here is derived from an EMBL/GenBank/DDBJ whole genome shotgun (WGS) entry which is preliminary data.</text>
</comment>
<dbReference type="GO" id="GO:0016787">
    <property type="term" value="F:hydrolase activity"/>
    <property type="evidence" value="ECO:0007669"/>
    <property type="project" value="UniProtKB-KW"/>
</dbReference>
<reference evidence="4 5" key="1">
    <citation type="submission" date="2015-11" db="EMBL/GenBank/DDBJ databases">
        <title>Draft genome sequence of Paramesorhizobium deserti A-3-E, a strain highly resistant to diverse beta-lactam antibiotics.</title>
        <authorList>
            <person name="Lv R."/>
            <person name="Yang X."/>
            <person name="Fang N."/>
            <person name="Guo J."/>
            <person name="Luo X."/>
            <person name="Peng F."/>
            <person name="Yang R."/>
            <person name="Cui Y."/>
            <person name="Fang C."/>
            <person name="Song Y."/>
        </authorList>
    </citation>
    <scope>NUCLEOTIDE SEQUENCE [LARGE SCALE GENOMIC DNA]</scope>
    <source>
        <strain evidence="4 5">A-3-E</strain>
    </source>
</reference>
<dbReference type="Pfam" id="PF13332">
    <property type="entry name" value="Fil_haemagg_2"/>
    <property type="match status" value="3"/>
</dbReference>
<dbReference type="Gene3D" id="3.10.450.30">
    <property type="entry name" value="Microbial ribonucleases"/>
    <property type="match status" value="1"/>
</dbReference>
<keyword evidence="5" id="KW-1185">Reference proteome</keyword>
<dbReference type="AlphaFoldDB" id="A0A135HVG5"/>
<dbReference type="InterPro" id="IPR025157">
    <property type="entry name" value="Hemagglutinin_rpt"/>
</dbReference>
<keyword evidence="2" id="KW-0378">Hydrolase</keyword>
<proteinExistence type="predicted"/>
<accession>A0A135HVG5</accession>
<gene>
    <name evidence="4" type="ORF">ATN84_25380</name>
</gene>
<dbReference type="GO" id="GO:0003723">
    <property type="term" value="F:RNA binding"/>
    <property type="evidence" value="ECO:0007669"/>
    <property type="project" value="InterPro"/>
</dbReference>
<dbReference type="SUPFAM" id="SSF53933">
    <property type="entry name" value="Microbial ribonucleases"/>
    <property type="match status" value="1"/>
</dbReference>
<protein>
    <submittedName>
        <fullName evidence="4">Uncharacterized protein</fullName>
    </submittedName>
</protein>
<dbReference type="OrthoDB" id="2664633at2"/>
<dbReference type="GO" id="GO:0004521">
    <property type="term" value="F:RNA endonuclease activity"/>
    <property type="evidence" value="ECO:0007669"/>
    <property type="project" value="InterPro"/>
</dbReference>
<evidence type="ECO:0000313" key="5">
    <source>
        <dbReference type="Proteomes" id="UP000070107"/>
    </source>
</evidence>
<feature type="region of interest" description="Disordered" evidence="3">
    <location>
        <begin position="64"/>
        <end position="85"/>
    </location>
</feature>
<keyword evidence="1" id="KW-0540">Nuclease</keyword>
<organism evidence="4 5">
    <name type="scientific">Paramesorhizobium deserti</name>
    <dbReference type="NCBI Taxonomy" id="1494590"/>
    <lineage>
        <taxon>Bacteria</taxon>
        <taxon>Pseudomonadati</taxon>
        <taxon>Pseudomonadota</taxon>
        <taxon>Alphaproteobacteria</taxon>
        <taxon>Hyphomicrobiales</taxon>
        <taxon>Phyllobacteriaceae</taxon>
        <taxon>Paramesorhizobium</taxon>
    </lineage>
</organism>
<evidence type="ECO:0000256" key="1">
    <source>
        <dbReference type="ARBA" id="ARBA00022722"/>
    </source>
</evidence>
<dbReference type="InterPro" id="IPR016191">
    <property type="entry name" value="Ribonuclease/ribotoxin"/>
</dbReference>
<dbReference type="STRING" id="1494590.ATN84_25380"/>
<dbReference type="Pfam" id="PF00545">
    <property type="entry name" value="Ribonuclease"/>
    <property type="match status" value="1"/>
</dbReference>
<feature type="compositionally biased region" description="Low complexity" evidence="3">
    <location>
        <begin position="995"/>
        <end position="1006"/>
    </location>
</feature>
<dbReference type="Proteomes" id="UP000070107">
    <property type="component" value="Unassembled WGS sequence"/>
</dbReference>
<sequence length="1098" mass="113348">MPAAIWSSRRARTWWRMTTGGDTTISASRVQAGTEEKKADLNIDAGGDLVIASGKDMVAHDDREKSKGFLSKGSISTQSHNETTVGSELGASGNVNLNAGNNAVIAGSKVTAGEAITVEGDSVSVIGARENHARESESKQSGLFVGSGGGFLSLWGKEKSEREGTSTVNVGSELSAGTDVNIKARASDVNIVGSRVEASQDIALDAARDVNVMPGAESASSREKEERSGFGIQVSSGNGSASIGIGYGKSKDEIKQGAETNAGSSLDAGRDIRINAGRDANLQAAQIGADRDVAIAAERDVNLLSAQDVTNYEHVHEELFAGITAQVSTGLVSAGKSIGDAAEKIGKVSDGYSAANAGFAGLKAYDAIEDLSKMANGTGNIASASLTVGFDYSRSKETAESSTPVVTTIRGGRSVSIDAVSGDLNSSGAQVLAGYDAEGNVIASDDDKAGDITLHAGNDINLHSAQATSSASSSSKSAGAGIGVSAGLTLAGPQLGLTGNVHAGMSKSNSEGTTQVNTHVLGTGDIKLESGRDTNLKGAVVSGETVTADVGRDLNIVSVPDTGEASSKSASFGMSIGGALGGVPVITGVSPGGGTGSGETNWIPEQSGLISSGKMDVTVGGNTHLGAGKIISESGDLTLDTGTLTHENFSGSQNYEGFDVQADIDLTPRNEAGEKQQQPGDTSQPRTSAEGSYQLDDTRQTVRATVGPGEITIRDKEKQTALEAEGKTEDLTALNRDPNKAYEITKDKHVDVEFYLSDTSVKKALEAGKTVADIIVDALGRMASDGKLGQQDYASAVQLARYKDDPNVIAQLNECGQRQGFNRFNPFDWLVTPAYAQGACLIKTPEGTFTISPFGARTCQATFGALTSSAGMIGLAAGAILLATTTSAGGGKIDETRRMDDGTVVHLTGNGADLSRKADLVMADGSRASLDFMLDPNTGELILTGGTINGKPMARPSLQNVIYSMQSGGMKNIVLSENAGMGHNGGPPLDDDRTGNNGNNQNPNGVPPAAVSVLQHIQQTGQKPNGYVGDRTFANDGRGGGQVLPRQDSQGNPITYKEYDINPYTRGVNRGAERIVIGSDGNAYYTSDHYNTFTKMWP</sequence>
<dbReference type="EMBL" id="LNTU01000014">
    <property type="protein sequence ID" value="KXF77164.1"/>
    <property type="molecule type" value="Genomic_DNA"/>
</dbReference>